<sequence length="116" mass="12639">MSASASTQTIAPITYVILTSKPGQYRTEPFGKLAPAETWDYVYCGRHLATFVIAELYGEARIRVIDESEGGSVNDMPTRFLEKFANRDAAFAALQILVGARDQDAALQPRPTALAS</sequence>
<comment type="caution">
    <text evidence="1">The sequence shown here is derived from an EMBL/GenBank/DDBJ whole genome shotgun (WGS) entry which is preliminary data.</text>
</comment>
<protein>
    <submittedName>
        <fullName evidence="1">Uncharacterized protein</fullName>
    </submittedName>
</protein>
<dbReference type="AlphaFoldDB" id="A0AAQ1GPU3"/>
<evidence type="ECO:0000313" key="2">
    <source>
        <dbReference type="Proteomes" id="UP000183529"/>
    </source>
</evidence>
<evidence type="ECO:0000313" key="1">
    <source>
        <dbReference type="EMBL" id="SEK15802.1"/>
    </source>
</evidence>
<name>A0AAQ1GPU3_9BURK</name>
<dbReference type="RefSeq" id="WP_074987895.1">
    <property type="nucleotide sequence ID" value="NZ_CADFGN010000033.1"/>
</dbReference>
<gene>
    <name evidence="1" type="ORF">SAMN05216550_1513</name>
</gene>
<dbReference type="Proteomes" id="UP000183529">
    <property type="component" value="Unassembled WGS sequence"/>
</dbReference>
<organism evidence="1 2">
    <name type="scientific">Paraburkholderia tropica</name>
    <dbReference type="NCBI Taxonomy" id="92647"/>
    <lineage>
        <taxon>Bacteria</taxon>
        <taxon>Pseudomonadati</taxon>
        <taxon>Pseudomonadota</taxon>
        <taxon>Betaproteobacteria</taxon>
        <taxon>Burkholderiales</taxon>
        <taxon>Burkholderiaceae</taxon>
        <taxon>Paraburkholderia</taxon>
    </lineage>
</organism>
<accession>A0AAQ1GPU3</accession>
<reference evidence="1 2" key="1">
    <citation type="submission" date="2016-10" db="EMBL/GenBank/DDBJ databases">
        <authorList>
            <person name="Varghese N."/>
            <person name="Submissions S."/>
        </authorList>
    </citation>
    <scope>NUCLEOTIDE SEQUENCE [LARGE SCALE GENOMIC DNA]</scope>
    <source>
        <strain evidence="1 2">LMG 22274</strain>
    </source>
</reference>
<dbReference type="EMBL" id="FNZM01000051">
    <property type="protein sequence ID" value="SEK15802.1"/>
    <property type="molecule type" value="Genomic_DNA"/>
</dbReference>
<dbReference type="GeneID" id="61308399"/>
<proteinExistence type="predicted"/>